<organism evidence="1 2">
    <name type="scientific">Ancylostoma caninum</name>
    <name type="common">Dog hookworm</name>
    <dbReference type="NCBI Taxonomy" id="29170"/>
    <lineage>
        <taxon>Eukaryota</taxon>
        <taxon>Metazoa</taxon>
        <taxon>Ecdysozoa</taxon>
        <taxon>Nematoda</taxon>
        <taxon>Chromadorea</taxon>
        <taxon>Rhabditida</taxon>
        <taxon>Rhabditina</taxon>
        <taxon>Rhabditomorpha</taxon>
        <taxon>Strongyloidea</taxon>
        <taxon>Ancylostomatidae</taxon>
        <taxon>Ancylostomatinae</taxon>
        <taxon>Ancylostoma</taxon>
    </lineage>
</organism>
<dbReference type="Gene3D" id="2.40.10.10">
    <property type="entry name" value="Trypsin-like serine proteases"/>
    <property type="match status" value="1"/>
</dbReference>
<keyword evidence="2" id="KW-1185">Reference proteome</keyword>
<evidence type="ECO:0008006" key="3">
    <source>
        <dbReference type="Google" id="ProtNLM"/>
    </source>
</evidence>
<dbReference type="EMBL" id="JOJR01000007">
    <property type="protein sequence ID" value="RCN52353.1"/>
    <property type="molecule type" value="Genomic_DNA"/>
</dbReference>
<dbReference type="InterPro" id="IPR043504">
    <property type="entry name" value="Peptidase_S1_PA_chymotrypsin"/>
</dbReference>
<gene>
    <name evidence="1" type="ORF">ANCCAN_01395</name>
</gene>
<dbReference type="STRING" id="29170.A0A368H6V5"/>
<dbReference type="Proteomes" id="UP000252519">
    <property type="component" value="Unassembled WGS sequence"/>
</dbReference>
<proteinExistence type="predicted"/>
<evidence type="ECO:0000313" key="2">
    <source>
        <dbReference type="Proteomes" id="UP000252519"/>
    </source>
</evidence>
<comment type="caution">
    <text evidence="1">The sequence shown here is derived from an EMBL/GenBank/DDBJ whole genome shotgun (WGS) entry which is preliminary data.</text>
</comment>
<dbReference type="AlphaFoldDB" id="A0A368H6V5"/>
<accession>A0A368H6V5</accession>
<name>A0A368H6V5_ANCCA</name>
<dbReference type="SUPFAM" id="SSF50494">
    <property type="entry name" value="Trypsin-like serine proteases"/>
    <property type="match status" value="1"/>
</dbReference>
<sequence>MLVYDEDYNSKQCDSDKSYNAVVVMVSPDEISIHFSGNKTYCDDLGECPFYEAANITVHNYEFCTGKHDLALIELKENIAETLATPICMPSEDLMLDNVLFSAGWGKDCEFALLFF</sequence>
<protein>
    <recommendedName>
        <fullName evidence="3">Peptidase S1 domain-containing protein</fullName>
    </recommendedName>
</protein>
<dbReference type="InterPro" id="IPR009003">
    <property type="entry name" value="Peptidase_S1_PA"/>
</dbReference>
<reference evidence="1 2" key="1">
    <citation type="submission" date="2014-10" db="EMBL/GenBank/DDBJ databases">
        <title>Draft genome of the hookworm Ancylostoma caninum.</title>
        <authorList>
            <person name="Mitreva M."/>
        </authorList>
    </citation>
    <scope>NUCLEOTIDE SEQUENCE [LARGE SCALE GENOMIC DNA]</scope>
    <source>
        <strain evidence="1 2">Baltimore</strain>
    </source>
</reference>
<evidence type="ECO:0000313" key="1">
    <source>
        <dbReference type="EMBL" id="RCN52353.1"/>
    </source>
</evidence>